<accession>A0A916J3B3</accession>
<proteinExistence type="predicted"/>
<comment type="caution">
    <text evidence="1">The sequence shown here is derived from an EMBL/GenBank/DDBJ whole genome shotgun (WGS) entry which is preliminary data.</text>
</comment>
<sequence>MNVKRDAIALGEGMDIPGKTDVAAVFAFIEALDLNLQNVAKDISESRQFLSTSFGQIAANFAKVHSIARAGEESDAHMPNDTLIALRRVVDGLTVELQFEDSLSQSLGYAVKRIESISVALNQTRAIVCERSGDGQGEHALTVLARTLDSLRKAERPGGGRLGEGNSGSVDLF</sequence>
<evidence type="ECO:0000313" key="2">
    <source>
        <dbReference type="Proteomes" id="UP000742786"/>
    </source>
</evidence>
<reference evidence="1" key="1">
    <citation type="submission" date="2021-04" db="EMBL/GenBank/DDBJ databases">
        <authorList>
            <person name="Hornung B."/>
        </authorList>
    </citation>
    <scope>NUCLEOTIDE SEQUENCE</scope>
    <source>
        <strain evidence="1">G5G6</strain>
    </source>
</reference>
<organism evidence="1 2">
    <name type="scientific">Georgfuchsia toluolica</name>
    <dbReference type="NCBI Taxonomy" id="424218"/>
    <lineage>
        <taxon>Bacteria</taxon>
        <taxon>Pseudomonadati</taxon>
        <taxon>Pseudomonadota</taxon>
        <taxon>Betaproteobacteria</taxon>
        <taxon>Nitrosomonadales</taxon>
        <taxon>Sterolibacteriaceae</taxon>
        <taxon>Georgfuchsia</taxon>
    </lineage>
</organism>
<keyword evidence="2" id="KW-1185">Reference proteome</keyword>
<dbReference type="EMBL" id="CAJQUM010000001">
    <property type="protein sequence ID" value="CAG4882624.1"/>
    <property type="molecule type" value="Genomic_DNA"/>
</dbReference>
<dbReference type="Proteomes" id="UP000742786">
    <property type="component" value="Unassembled WGS sequence"/>
</dbReference>
<gene>
    <name evidence="1" type="ORF">GTOL_10506</name>
</gene>
<name>A0A916J3B3_9PROT</name>
<dbReference type="RefSeq" id="WP_220634681.1">
    <property type="nucleotide sequence ID" value="NZ_CAJQUM010000001.1"/>
</dbReference>
<dbReference type="AlphaFoldDB" id="A0A916J3B3"/>
<protein>
    <submittedName>
        <fullName evidence="1">Uncharacterized protein</fullName>
    </submittedName>
</protein>
<evidence type="ECO:0000313" key="1">
    <source>
        <dbReference type="EMBL" id="CAG4882624.1"/>
    </source>
</evidence>